<dbReference type="Gene3D" id="2.60.120.620">
    <property type="entry name" value="q2cbj1_9rhob like domain"/>
    <property type="match status" value="1"/>
</dbReference>
<comment type="similarity">
    <text evidence="2">Belongs to the iron/ascorbate-dependent oxidoreductase family.</text>
</comment>
<dbReference type="RefSeq" id="WP_104830813.1">
    <property type="nucleotide sequence ID" value="NZ_PJCH01000011.1"/>
</dbReference>
<gene>
    <name evidence="4" type="ORF">CW354_14475</name>
</gene>
<evidence type="ECO:0000256" key="2">
    <source>
        <dbReference type="RuleBase" id="RU003682"/>
    </source>
</evidence>
<name>A0A2S7K2H7_9PROT</name>
<keyword evidence="2" id="KW-0408">Iron</keyword>
<dbReference type="InterPro" id="IPR005123">
    <property type="entry name" value="Oxoglu/Fe-dep_dioxygenase_dom"/>
</dbReference>
<dbReference type="PROSITE" id="PS51471">
    <property type="entry name" value="FE2OG_OXY"/>
    <property type="match status" value="1"/>
</dbReference>
<dbReference type="InterPro" id="IPR035451">
    <property type="entry name" value="Ada-like_dom_sf"/>
</dbReference>
<dbReference type="GO" id="GO:0006355">
    <property type="term" value="P:regulation of DNA-templated transcription"/>
    <property type="evidence" value="ECO:0007669"/>
    <property type="project" value="InterPro"/>
</dbReference>
<evidence type="ECO:0000259" key="3">
    <source>
        <dbReference type="PROSITE" id="PS51471"/>
    </source>
</evidence>
<dbReference type="Pfam" id="PF02805">
    <property type="entry name" value="Ada_Zn_binding"/>
    <property type="match status" value="1"/>
</dbReference>
<accession>A0A2S7K2H7</accession>
<organism evidence="4 5">
    <name type="scientific">Hyphococcus luteus</name>
    <dbReference type="NCBI Taxonomy" id="2058213"/>
    <lineage>
        <taxon>Bacteria</taxon>
        <taxon>Pseudomonadati</taxon>
        <taxon>Pseudomonadota</taxon>
        <taxon>Alphaproteobacteria</taxon>
        <taxon>Parvularculales</taxon>
        <taxon>Parvularculaceae</taxon>
        <taxon>Hyphococcus</taxon>
    </lineage>
</organism>
<dbReference type="Proteomes" id="UP000239504">
    <property type="component" value="Unassembled WGS sequence"/>
</dbReference>
<dbReference type="GO" id="GO:0003677">
    <property type="term" value="F:DNA binding"/>
    <property type="evidence" value="ECO:0007669"/>
    <property type="project" value="InterPro"/>
</dbReference>
<proteinExistence type="inferred from homology"/>
<dbReference type="InterPro" id="IPR004026">
    <property type="entry name" value="Ada_DNA_repair_Zn-bd"/>
</dbReference>
<dbReference type="GO" id="GO:0006281">
    <property type="term" value="P:DNA repair"/>
    <property type="evidence" value="ECO:0007669"/>
    <property type="project" value="InterPro"/>
</dbReference>
<dbReference type="EMBL" id="PJCH01000011">
    <property type="protein sequence ID" value="PQA86695.1"/>
    <property type="molecule type" value="Genomic_DNA"/>
</dbReference>
<dbReference type="Pfam" id="PF09859">
    <property type="entry name" value="Oxygenase-NA"/>
    <property type="match status" value="1"/>
</dbReference>
<keyword evidence="1" id="KW-0010">Activator</keyword>
<comment type="caution">
    <text evidence="4">The sequence shown here is derived from an EMBL/GenBank/DDBJ whole genome shotgun (WGS) entry which is preliminary data.</text>
</comment>
<keyword evidence="2" id="KW-0560">Oxidoreductase</keyword>
<dbReference type="InterPro" id="IPR018655">
    <property type="entry name" value="DUF2086"/>
</dbReference>
<feature type="domain" description="Fe2OG dioxygenase" evidence="3">
    <location>
        <begin position="205"/>
        <end position="318"/>
    </location>
</feature>
<keyword evidence="2" id="KW-0479">Metal-binding</keyword>
<reference evidence="4 5" key="1">
    <citation type="submission" date="2017-12" db="EMBL/GenBank/DDBJ databases">
        <authorList>
            <person name="Hurst M.R.H."/>
        </authorList>
    </citation>
    <scope>NUCLEOTIDE SEQUENCE [LARGE SCALE GENOMIC DNA]</scope>
    <source>
        <strain evidence="4 5">SY-3-19</strain>
    </source>
</reference>
<dbReference type="AlphaFoldDB" id="A0A2S7K2H7"/>
<evidence type="ECO:0000313" key="5">
    <source>
        <dbReference type="Proteomes" id="UP000239504"/>
    </source>
</evidence>
<dbReference type="OrthoDB" id="9781972at2"/>
<sequence>MSASLRLVHPPEDLDSERWDAVLRRDASADGTFWTCVKTTGVYCLPSCSGRPKRENVFFTETRAEAEAAGFRPCKRCRPDRFLIGGVKDRIDELDWGRAHDALNTNGWAALGRLLSDEDCAGLINAYEEDALYRSRVVMRRHGFGEGEYRYFADPAPQLVSDLRTGLYEKLAPLANEWAKALKQDRTYPHDHAAYRRRCAKAGQKRPTPLILKYGPGDYNRLHQDLYGGEVFPIQIAILLSQPGRDFEGGEFVMTEQTPRRQSRAMVAPLEKGSAIAFAVNERPLEGARGTYRVKMRHGVSEVRSGARYCLGVIFHDAA</sequence>
<evidence type="ECO:0000313" key="4">
    <source>
        <dbReference type="EMBL" id="PQA86695.1"/>
    </source>
</evidence>
<dbReference type="GO" id="GO:0016491">
    <property type="term" value="F:oxidoreductase activity"/>
    <property type="evidence" value="ECO:0007669"/>
    <property type="project" value="UniProtKB-KW"/>
</dbReference>
<evidence type="ECO:0000256" key="1">
    <source>
        <dbReference type="ARBA" id="ARBA00023159"/>
    </source>
</evidence>
<dbReference type="SUPFAM" id="SSF57884">
    <property type="entry name" value="Ada DNA repair protein, N-terminal domain (N-Ada 10)"/>
    <property type="match status" value="1"/>
</dbReference>
<keyword evidence="5" id="KW-1185">Reference proteome</keyword>
<dbReference type="GO" id="GO:0008270">
    <property type="term" value="F:zinc ion binding"/>
    <property type="evidence" value="ECO:0007669"/>
    <property type="project" value="InterPro"/>
</dbReference>
<dbReference type="GO" id="GO:0008168">
    <property type="term" value="F:methyltransferase activity"/>
    <property type="evidence" value="ECO:0007669"/>
    <property type="project" value="InterPro"/>
</dbReference>
<dbReference type="Gene3D" id="3.40.10.10">
    <property type="entry name" value="DNA Methylphosphotriester Repair Domain"/>
    <property type="match status" value="1"/>
</dbReference>
<protein>
    <submittedName>
        <fullName evidence="4">Proline hydroxylase</fullName>
    </submittedName>
</protein>